<gene>
    <name evidence="10" type="ORF">QLX08_002793</name>
</gene>
<reference evidence="10 11" key="1">
    <citation type="submission" date="2024-05" db="EMBL/GenBank/DDBJ databases">
        <title>The nuclear and mitochondrial genome assemblies of Tetragonisca angustula (Apidae: Meliponini), a tiny yet remarkable pollinator in the Neotropics.</title>
        <authorList>
            <person name="Ferrari R."/>
            <person name="Ricardo P.C."/>
            <person name="Dias F.C."/>
            <person name="Araujo N.S."/>
            <person name="Soares D.O."/>
            <person name="Zhou Q.-S."/>
            <person name="Zhu C.-D."/>
            <person name="Coutinho L."/>
            <person name="Airas M.C."/>
            <person name="Batista T.M."/>
        </authorList>
    </citation>
    <scope>NUCLEOTIDE SEQUENCE [LARGE SCALE GENOMIC DNA]</scope>
    <source>
        <strain evidence="10">ASF017062</strain>
        <tissue evidence="10">Abdomen</tissue>
    </source>
</reference>
<dbReference type="PANTHER" id="PTHR23292:SF14">
    <property type="entry name" value="FI16615P1-RELATED"/>
    <property type="match status" value="1"/>
</dbReference>
<sequence length="180" mass="19416">MEKNKGFASGSTQPSAPPPSAPPSYEEAVENAAGISRQPNIPPYPVGPSSMPIPIHNQPPNQTTVPYPPNYSGPSEPPSQPQTQYSANPNTAPPPEFRVVYQPVIYSLSPNPTKTTCPTCHTSIKTTTISDHQPSAHLCCIVLCLLGCCLCSCLPYCMSNFMSVHHFCPKCKNYIGTWKG</sequence>
<dbReference type="GO" id="GO:0031902">
    <property type="term" value="C:late endosome membrane"/>
    <property type="evidence" value="ECO:0007669"/>
    <property type="project" value="UniProtKB-SubCell"/>
</dbReference>
<evidence type="ECO:0000256" key="5">
    <source>
        <dbReference type="ARBA" id="ARBA00022723"/>
    </source>
</evidence>
<evidence type="ECO:0000313" key="10">
    <source>
        <dbReference type="EMBL" id="KAK9306606.1"/>
    </source>
</evidence>
<evidence type="ECO:0000256" key="6">
    <source>
        <dbReference type="ARBA" id="ARBA00022833"/>
    </source>
</evidence>
<dbReference type="GO" id="GO:0008270">
    <property type="term" value="F:zinc ion binding"/>
    <property type="evidence" value="ECO:0007669"/>
    <property type="project" value="TreeGrafter"/>
</dbReference>
<evidence type="ECO:0000256" key="4">
    <source>
        <dbReference type="ARBA" id="ARBA00005975"/>
    </source>
</evidence>
<keyword evidence="7" id="KW-0472">Membrane</keyword>
<dbReference type="SMART" id="SM00714">
    <property type="entry name" value="LITAF"/>
    <property type="match status" value="1"/>
</dbReference>
<dbReference type="InterPro" id="IPR006629">
    <property type="entry name" value="LITAF"/>
</dbReference>
<dbReference type="Proteomes" id="UP001432146">
    <property type="component" value="Unassembled WGS sequence"/>
</dbReference>
<evidence type="ECO:0000313" key="11">
    <source>
        <dbReference type="Proteomes" id="UP001432146"/>
    </source>
</evidence>
<dbReference type="InterPro" id="IPR037519">
    <property type="entry name" value="LITAF_fam"/>
</dbReference>
<evidence type="ECO:0000256" key="3">
    <source>
        <dbReference type="ARBA" id="ARBA00004630"/>
    </source>
</evidence>
<protein>
    <recommendedName>
        <fullName evidence="9">LITAF domain-containing protein</fullName>
    </recommendedName>
</protein>
<feature type="domain" description="LITAF" evidence="9">
    <location>
        <begin position="95"/>
        <end position="180"/>
    </location>
</feature>
<comment type="subcellular location">
    <subcellularLocation>
        <location evidence="2">Endosome membrane</location>
        <topology evidence="2">Peripheral membrane protein</topology>
    </subcellularLocation>
    <subcellularLocation>
        <location evidence="1">Late endosome membrane</location>
    </subcellularLocation>
    <subcellularLocation>
        <location evidence="3">Lysosome membrane</location>
        <topology evidence="3">Peripheral membrane protein</topology>
        <orientation evidence="3">Cytoplasmic side</orientation>
    </subcellularLocation>
</comment>
<keyword evidence="11" id="KW-1185">Reference proteome</keyword>
<evidence type="ECO:0000256" key="2">
    <source>
        <dbReference type="ARBA" id="ARBA00004481"/>
    </source>
</evidence>
<proteinExistence type="inferred from homology"/>
<dbReference type="PROSITE" id="PS51837">
    <property type="entry name" value="LITAF"/>
    <property type="match status" value="1"/>
</dbReference>
<feature type="compositionally biased region" description="Polar residues" evidence="8">
    <location>
        <begin position="81"/>
        <end position="90"/>
    </location>
</feature>
<dbReference type="EMBL" id="JAWNGG020000038">
    <property type="protein sequence ID" value="KAK9306606.1"/>
    <property type="molecule type" value="Genomic_DNA"/>
</dbReference>
<evidence type="ECO:0000259" key="9">
    <source>
        <dbReference type="PROSITE" id="PS51837"/>
    </source>
</evidence>
<name>A0AAW1A9L4_9HYME</name>
<accession>A0AAW1A9L4</accession>
<feature type="region of interest" description="Disordered" evidence="8">
    <location>
        <begin position="1"/>
        <end position="92"/>
    </location>
</feature>
<comment type="similarity">
    <text evidence="4">Belongs to the CDIP1/LITAF family.</text>
</comment>
<dbReference type="AlphaFoldDB" id="A0AAW1A9L4"/>
<dbReference type="Pfam" id="PF10601">
    <property type="entry name" value="zf-LITAF-like"/>
    <property type="match status" value="1"/>
</dbReference>
<comment type="caution">
    <text evidence="10">The sequence shown here is derived from an EMBL/GenBank/DDBJ whole genome shotgun (WGS) entry which is preliminary data.</text>
</comment>
<evidence type="ECO:0000256" key="1">
    <source>
        <dbReference type="ARBA" id="ARBA00004414"/>
    </source>
</evidence>
<evidence type="ECO:0000256" key="8">
    <source>
        <dbReference type="SAM" id="MobiDB-lite"/>
    </source>
</evidence>
<feature type="compositionally biased region" description="Pro residues" evidence="8">
    <location>
        <begin position="66"/>
        <end position="80"/>
    </location>
</feature>
<evidence type="ECO:0000256" key="7">
    <source>
        <dbReference type="ARBA" id="ARBA00023136"/>
    </source>
</evidence>
<keyword evidence="5" id="KW-0479">Metal-binding</keyword>
<dbReference type="PANTHER" id="PTHR23292">
    <property type="entry name" value="LIPOPOLYSACCHARIDE-INDUCED TUMOR NECROSIS FACTOR-ALPHA FACTOR"/>
    <property type="match status" value="1"/>
</dbReference>
<organism evidence="10 11">
    <name type="scientific">Tetragonisca angustula</name>
    <dbReference type="NCBI Taxonomy" id="166442"/>
    <lineage>
        <taxon>Eukaryota</taxon>
        <taxon>Metazoa</taxon>
        <taxon>Ecdysozoa</taxon>
        <taxon>Arthropoda</taxon>
        <taxon>Hexapoda</taxon>
        <taxon>Insecta</taxon>
        <taxon>Pterygota</taxon>
        <taxon>Neoptera</taxon>
        <taxon>Endopterygota</taxon>
        <taxon>Hymenoptera</taxon>
        <taxon>Apocrita</taxon>
        <taxon>Aculeata</taxon>
        <taxon>Apoidea</taxon>
        <taxon>Anthophila</taxon>
        <taxon>Apidae</taxon>
        <taxon>Tetragonisca</taxon>
    </lineage>
</organism>
<keyword evidence="6" id="KW-0862">Zinc</keyword>
<dbReference type="GO" id="GO:0005765">
    <property type="term" value="C:lysosomal membrane"/>
    <property type="evidence" value="ECO:0007669"/>
    <property type="project" value="UniProtKB-SubCell"/>
</dbReference>